<evidence type="ECO:0000313" key="3">
    <source>
        <dbReference type="Proteomes" id="UP000271162"/>
    </source>
</evidence>
<proteinExistence type="predicted"/>
<name>A0A0N4Y2C9_NIPBR</name>
<feature type="compositionally biased region" description="Basic residues" evidence="1">
    <location>
        <begin position="253"/>
        <end position="266"/>
    </location>
</feature>
<reference evidence="2 3" key="2">
    <citation type="submission" date="2018-11" db="EMBL/GenBank/DDBJ databases">
        <authorList>
            <consortium name="Pathogen Informatics"/>
        </authorList>
    </citation>
    <scope>NUCLEOTIDE SEQUENCE [LARGE SCALE GENOMIC DNA]</scope>
</reference>
<gene>
    <name evidence="2" type="ORF">NBR_LOCUS9860</name>
</gene>
<dbReference type="AlphaFoldDB" id="A0A0N4Y2C9"/>
<dbReference type="Proteomes" id="UP000271162">
    <property type="component" value="Unassembled WGS sequence"/>
</dbReference>
<evidence type="ECO:0000256" key="1">
    <source>
        <dbReference type="SAM" id="MobiDB-lite"/>
    </source>
</evidence>
<dbReference type="STRING" id="27835.A0A0N4Y2C9"/>
<feature type="region of interest" description="Disordered" evidence="1">
    <location>
        <begin position="245"/>
        <end position="266"/>
    </location>
</feature>
<evidence type="ECO:0000313" key="2">
    <source>
        <dbReference type="EMBL" id="VDL73449.1"/>
    </source>
</evidence>
<evidence type="ECO:0000313" key="4">
    <source>
        <dbReference type="WBParaSite" id="NBR_0000985901-mRNA-1"/>
    </source>
</evidence>
<organism evidence="4">
    <name type="scientific">Nippostrongylus brasiliensis</name>
    <name type="common">Rat hookworm</name>
    <dbReference type="NCBI Taxonomy" id="27835"/>
    <lineage>
        <taxon>Eukaryota</taxon>
        <taxon>Metazoa</taxon>
        <taxon>Ecdysozoa</taxon>
        <taxon>Nematoda</taxon>
        <taxon>Chromadorea</taxon>
        <taxon>Rhabditida</taxon>
        <taxon>Rhabditina</taxon>
        <taxon>Rhabditomorpha</taxon>
        <taxon>Strongyloidea</taxon>
        <taxon>Heligmosomidae</taxon>
        <taxon>Nippostrongylus</taxon>
    </lineage>
</organism>
<dbReference type="EMBL" id="UYSL01020213">
    <property type="protein sequence ID" value="VDL73449.1"/>
    <property type="molecule type" value="Genomic_DNA"/>
</dbReference>
<reference evidence="4" key="1">
    <citation type="submission" date="2017-02" db="UniProtKB">
        <authorList>
            <consortium name="WormBaseParasite"/>
        </authorList>
    </citation>
    <scope>IDENTIFICATION</scope>
</reference>
<accession>A0A0N4Y2C9</accession>
<feature type="region of interest" description="Disordered" evidence="1">
    <location>
        <begin position="190"/>
        <end position="224"/>
    </location>
</feature>
<dbReference type="WBParaSite" id="NBR_0000985901-mRNA-1">
    <property type="protein sequence ID" value="NBR_0000985901-mRNA-1"/>
    <property type="gene ID" value="NBR_0000985901"/>
</dbReference>
<sequence>MAHDWKDILVKEAVQKVLIFLPDGFRDGQVSEETIEMRTYKRFSEISEVVSQIEPRHIVFVGPTVNKPLHRSSWLKLATTFAKAALAGAKVVVVAPPRGEDAWRQSRIDAREMVEVAKLSAMSMKNNIIGMIPLIESTAEPYQTVGLHPRQSSDETYPEVVVQDFLTALKDYVQSEVAIPKFWETKRATPMKENRERRAEPRVDRVRGGIRKKRGSTRQGPHMVPMMMGPPFQNMLPQFPYMPFPTQQPRGFGRGRRGKGRGGRRL</sequence>
<protein>
    <submittedName>
        <fullName evidence="4">SGNH_hydro domain-containing protein</fullName>
    </submittedName>
</protein>
<feature type="compositionally biased region" description="Basic and acidic residues" evidence="1">
    <location>
        <begin position="190"/>
        <end position="207"/>
    </location>
</feature>
<keyword evidence="3" id="KW-1185">Reference proteome</keyword>